<dbReference type="Pfam" id="PF03401">
    <property type="entry name" value="TctC"/>
    <property type="match status" value="1"/>
</dbReference>
<name>A0ABU9C0H1_9BURK</name>
<dbReference type="CDD" id="cd07012">
    <property type="entry name" value="PBP2_Bug_TTT"/>
    <property type="match status" value="1"/>
</dbReference>
<dbReference type="RefSeq" id="WP_341397520.1">
    <property type="nucleotide sequence ID" value="NZ_JBBUTI010000002.1"/>
</dbReference>
<feature type="chain" id="PRO_5046473891" evidence="2">
    <location>
        <begin position="25"/>
        <end position="328"/>
    </location>
</feature>
<dbReference type="PANTHER" id="PTHR42928:SF5">
    <property type="entry name" value="BLR1237 PROTEIN"/>
    <property type="match status" value="1"/>
</dbReference>
<sequence length="328" mass="35041">MNALKTLAAAALAALTVLTGTASAQTAATWPDKPVRIITPFPAGAGPEAVVRVLAEKLQKKWGKPVIVENKPGGNGFIAIDAFKRGDTNGYDLIQLDNVHLVAYPHLFKKLPYDPVKDFDPIAPLFRTYFFVGVGSGSKYKTVGDILTDAKAHPGKLNYGSWSIGNPVHLGSALLESMTNTEMLHIAYKETSMLYAAVANGELDFALGSLATAGPLQRSGKIKFIAVTAPKRHPAFPDVPTVAESGGPAGYEMTGWTTIAAPKGLPKDVAEKIQKDIDAALAEPDMKDRYATFGYEAFPATRAQFTAYIASESVKYADVIKRAKASLD</sequence>
<reference evidence="3 4" key="1">
    <citation type="submission" date="2024-04" db="EMBL/GenBank/DDBJ databases">
        <title>Novel species of the genus Ideonella isolated from streams.</title>
        <authorList>
            <person name="Lu H."/>
        </authorList>
    </citation>
    <scope>NUCLEOTIDE SEQUENCE [LARGE SCALE GENOMIC DNA]</scope>
    <source>
        <strain evidence="3 4">LYT19W</strain>
    </source>
</reference>
<evidence type="ECO:0000256" key="1">
    <source>
        <dbReference type="ARBA" id="ARBA00006987"/>
    </source>
</evidence>
<comment type="similarity">
    <text evidence="1">Belongs to the UPF0065 (bug) family.</text>
</comment>
<keyword evidence="2" id="KW-0732">Signal</keyword>
<evidence type="ECO:0000313" key="4">
    <source>
        <dbReference type="Proteomes" id="UP001379945"/>
    </source>
</evidence>
<gene>
    <name evidence="3" type="ORF">AACH00_03225</name>
</gene>
<comment type="caution">
    <text evidence="3">The sequence shown here is derived from an EMBL/GenBank/DDBJ whole genome shotgun (WGS) entry which is preliminary data.</text>
</comment>
<dbReference type="InterPro" id="IPR042100">
    <property type="entry name" value="Bug_dom1"/>
</dbReference>
<dbReference type="SUPFAM" id="SSF53850">
    <property type="entry name" value="Periplasmic binding protein-like II"/>
    <property type="match status" value="1"/>
</dbReference>
<dbReference type="Gene3D" id="3.40.190.150">
    <property type="entry name" value="Bordetella uptake gene, domain 1"/>
    <property type="match status" value="1"/>
</dbReference>
<dbReference type="Gene3D" id="3.40.190.10">
    <property type="entry name" value="Periplasmic binding protein-like II"/>
    <property type="match status" value="1"/>
</dbReference>
<feature type="signal peptide" evidence="2">
    <location>
        <begin position="1"/>
        <end position="24"/>
    </location>
</feature>
<proteinExistence type="inferred from homology"/>
<accession>A0ABU9C0H1</accession>
<dbReference type="EMBL" id="JBBUTI010000002">
    <property type="protein sequence ID" value="MEK8045355.1"/>
    <property type="molecule type" value="Genomic_DNA"/>
</dbReference>
<dbReference type="Proteomes" id="UP001379945">
    <property type="component" value="Unassembled WGS sequence"/>
</dbReference>
<dbReference type="PANTHER" id="PTHR42928">
    <property type="entry name" value="TRICARBOXYLATE-BINDING PROTEIN"/>
    <property type="match status" value="1"/>
</dbReference>
<keyword evidence="4" id="KW-1185">Reference proteome</keyword>
<dbReference type="PIRSF" id="PIRSF017082">
    <property type="entry name" value="YflP"/>
    <property type="match status" value="1"/>
</dbReference>
<organism evidence="3 4">
    <name type="scientific">Ideonella margarita</name>
    <dbReference type="NCBI Taxonomy" id="2984191"/>
    <lineage>
        <taxon>Bacteria</taxon>
        <taxon>Pseudomonadati</taxon>
        <taxon>Pseudomonadota</taxon>
        <taxon>Betaproteobacteria</taxon>
        <taxon>Burkholderiales</taxon>
        <taxon>Sphaerotilaceae</taxon>
        <taxon>Ideonella</taxon>
    </lineage>
</organism>
<evidence type="ECO:0000256" key="2">
    <source>
        <dbReference type="SAM" id="SignalP"/>
    </source>
</evidence>
<dbReference type="InterPro" id="IPR005064">
    <property type="entry name" value="BUG"/>
</dbReference>
<evidence type="ECO:0000313" key="3">
    <source>
        <dbReference type="EMBL" id="MEK8045355.1"/>
    </source>
</evidence>
<protein>
    <submittedName>
        <fullName evidence="3">Tripartite tricarboxylate transporter substrate binding protein</fullName>
    </submittedName>
</protein>